<dbReference type="PANTHER" id="PTHR46082:SF6">
    <property type="entry name" value="AAA+ ATPASE DOMAIN-CONTAINING PROTEIN-RELATED"/>
    <property type="match status" value="1"/>
</dbReference>
<dbReference type="Gene3D" id="1.25.40.10">
    <property type="entry name" value="Tetratricopeptide repeat domain"/>
    <property type="match status" value="1"/>
</dbReference>
<reference evidence="1 2" key="1">
    <citation type="submission" date="2012-04" db="EMBL/GenBank/DDBJ databases">
        <title>The Genome Sequence of Saprolegnia declina VS20.</title>
        <authorList>
            <consortium name="The Broad Institute Genome Sequencing Platform"/>
            <person name="Russ C."/>
            <person name="Nusbaum C."/>
            <person name="Tyler B."/>
            <person name="van West P."/>
            <person name="Dieguez-Uribeondo J."/>
            <person name="de Bruijn I."/>
            <person name="Tripathy S."/>
            <person name="Jiang R."/>
            <person name="Young S.K."/>
            <person name="Zeng Q."/>
            <person name="Gargeya S."/>
            <person name="Fitzgerald M."/>
            <person name="Haas B."/>
            <person name="Abouelleil A."/>
            <person name="Alvarado L."/>
            <person name="Arachchi H.M."/>
            <person name="Berlin A."/>
            <person name="Chapman S.B."/>
            <person name="Goldberg J."/>
            <person name="Griggs A."/>
            <person name="Gujja S."/>
            <person name="Hansen M."/>
            <person name="Howarth C."/>
            <person name="Imamovic A."/>
            <person name="Larimer J."/>
            <person name="McCowen C."/>
            <person name="Montmayeur A."/>
            <person name="Murphy C."/>
            <person name="Neiman D."/>
            <person name="Pearson M."/>
            <person name="Priest M."/>
            <person name="Roberts A."/>
            <person name="Saif S."/>
            <person name="Shea T."/>
            <person name="Sisk P."/>
            <person name="Sykes S."/>
            <person name="Wortman J."/>
            <person name="Nusbaum C."/>
            <person name="Birren B."/>
        </authorList>
    </citation>
    <scope>NUCLEOTIDE SEQUENCE [LARGE SCALE GENOMIC DNA]</scope>
    <source>
        <strain evidence="1 2">VS20</strain>
    </source>
</reference>
<dbReference type="SUPFAM" id="SSF48452">
    <property type="entry name" value="TPR-like"/>
    <property type="match status" value="1"/>
</dbReference>
<proteinExistence type="predicted"/>
<sequence>MSIASQGRPMSEWAPIFAATLAALETHGGAASDEALSVRWNYASALERQHDIPGALREHLKLFELQRHKFGLGDARTAETMSCVGRDYNQLFMPRVAARWLQKALAVEDATLGADHHATISTILSLAGALAQQGKVAQALSWTKRLVATSDRTLGPENTTTMVSKINVAILELMAGNTRDAMTQLLRLEALMADRPTVVDFLAHVQEALGLAHWADGNVDAAATAFAQALTNLPCKQMAWSFFRFCATVPTTALDNWHHVRRYLESTDDPAPETWPASCLNCYKPIVGGFVACAACPTGHFPFCTTCAMRNSARLGTFCTHEPRAFQSQTTLPPRRYFLQEKLVSIAKATATSFVDLDAAYCAYDAYCATHDVPRLERLPRMSVEGLNRDWHPML</sequence>
<dbReference type="AlphaFoldDB" id="T0RDY5"/>
<dbReference type="EMBL" id="JH767175">
    <property type="protein sequence ID" value="EQC30463.1"/>
    <property type="molecule type" value="Genomic_DNA"/>
</dbReference>
<dbReference type="Proteomes" id="UP000030762">
    <property type="component" value="Unassembled WGS sequence"/>
</dbReference>
<dbReference type="STRING" id="1156394.T0RDY5"/>
<dbReference type="VEuPathDB" id="FungiDB:SDRG_11781"/>
<dbReference type="InterPro" id="IPR011990">
    <property type="entry name" value="TPR-like_helical_dom_sf"/>
</dbReference>
<dbReference type="InterPro" id="IPR053137">
    <property type="entry name" value="NLR-like"/>
</dbReference>
<gene>
    <name evidence="1" type="ORF">SDRG_11781</name>
</gene>
<evidence type="ECO:0000313" key="2">
    <source>
        <dbReference type="Proteomes" id="UP000030762"/>
    </source>
</evidence>
<dbReference type="RefSeq" id="XP_008616056.1">
    <property type="nucleotide sequence ID" value="XM_008617834.1"/>
</dbReference>
<keyword evidence="2" id="KW-1185">Reference proteome</keyword>
<dbReference type="PANTHER" id="PTHR46082">
    <property type="entry name" value="ATP/GTP-BINDING PROTEIN-RELATED"/>
    <property type="match status" value="1"/>
</dbReference>
<name>T0RDY5_SAPDV</name>
<protein>
    <submittedName>
        <fullName evidence="1">Uncharacterized protein</fullName>
    </submittedName>
</protein>
<evidence type="ECO:0000313" key="1">
    <source>
        <dbReference type="EMBL" id="EQC30463.1"/>
    </source>
</evidence>
<organism evidence="1 2">
    <name type="scientific">Saprolegnia diclina (strain VS20)</name>
    <dbReference type="NCBI Taxonomy" id="1156394"/>
    <lineage>
        <taxon>Eukaryota</taxon>
        <taxon>Sar</taxon>
        <taxon>Stramenopiles</taxon>
        <taxon>Oomycota</taxon>
        <taxon>Saprolegniomycetes</taxon>
        <taxon>Saprolegniales</taxon>
        <taxon>Saprolegniaceae</taxon>
        <taxon>Saprolegnia</taxon>
    </lineage>
</organism>
<dbReference type="InParanoid" id="T0RDY5"/>
<accession>T0RDY5</accession>
<dbReference type="GeneID" id="19952508"/>